<dbReference type="InterPro" id="IPR013253">
    <property type="entry name" value="Spc7_domain"/>
</dbReference>
<comment type="caution">
    <text evidence="4">The sequence shown here is derived from an EMBL/GenBank/DDBJ whole genome shotgun (WGS) entry which is preliminary data.</text>
</comment>
<accession>A0A2C5ZMG9</accession>
<feature type="compositionally biased region" description="Low complexity" evidence="2">
    <location>
        <begin position="240"/>
        <end position="252"/>
    </location>
</feature>
<evidence type="ECO:0000259" key="3">
    <source>
        <dbReference type="SMART" id="SM00787"/>
    </source>
</evidence>
<keyword evidence="1" id="KW-0175">Coiled coil</keyword>
<dbReference type="PANTHER" id="PTHR28260:SF1">
    <property type="entry name" value="SPINDLE POLE BODY COMPONENT SPC105"/>
    <property type="match status" value="1"/>
</dbReference>
<feature type="compositionally biased region" description="Basic and acidic residues" evidence="2">
    <location>
        <begin position="816"/>
        <end position="831"/>
    </location>
</feature>
<dbReference type="Pfam" id="PF08317">
    <property type="entry name" value="Spc7"/>
    <property type="match status" value="1"/>
</dbReference>
<feature type="domain" description="Spc7 kinetochore protein" evidence="3">
    <location>
        <begin position="838"/>
        <end position="1156"/>
    </location>
</feature>
<evidence type="ECO:0000256" key="2">
    <source>
        <dbReference type="SAM" id="MobiDB-lite"/>
    </source>
</evidence>
<feature type="compositionally biased region" description="Acidic residues" evidence="2">
    <location>
        <begin position="286"/>
        <end position="296"/>
    </location>
</feature>
<evidence type="ECO:0000313" key="5">
    <source>
        <dbReference type="Proteomes" id="UP000224854"/>
    </source>
</evidence>
<dbReference type="OrthoDB" id="5592879at2759"/>
<dbReference type="EMBL" id="NJEU01000022">
    <property type="protein sequence ID" value="PHH83215.1"/>
    <property type="molecule type" value="Genomic_DNA"/>
</dbReference>
<dbReference type="SMART" id="SM01315">
    <property type="entry name" value="Spc7_N"/>
    <property type="match status" value="1"/>
</dbReference>
<feature type="coiled-coil region" evidence="1">
    <location>
        <begin position="1018"/>
        <end position="1105"/>
    </location>
</feature>
<dbReference type="SMART" id="SM00787">
    <property type="entry name" value="Spc7"/>
    <property type="match status" value="1"/>
</dbReference>
<feature type="region of interest" description="Disordered" evidence="2">
    <location>
        <begin position="1"/>
        <end position="324"/>
    </location>
</feature>
<dbReference type="InterPro" id="IPR040850">
    <property type="entry name" value="Knl1_RWD_C"/>
</dbReference>
<sequence length="1341" mass="147114">MSLPRESALQTTRRARKSIGPISTIRKTTEKENATMDLGSSVAGSRRSRSKSMGPGGLDALKSGDGNRRASLAGPLKLPRSILKPTIAPVPEIPPMKRNANGPLGSTGGRDSSNSSSSSSEDSKVAVRTEEEQAAAKEKEEPEATLHTRASSMSQKPQTPGPSTSDSQHGSPSKTDGYPQFSMDQRNQAKGQEPRAQNVDDDTMTSVIYSSDSDPADAVEEIAEEEVEGFSSDSDDGSMVTVETVEVTGTTVASHRTGASAEDSTLDEALRMAARTAGNQNLGSGSDDEVLDDGEEFIPSFGWIKKNGQPPESNSGESEEQPCAELADDNTVMEMEMDVDVDTEVDMDVTSAVGRILQPTQINDAQTEEIPMEITTALGGILPEDTVSRNRPGPRPPNEAVMEDATMEFTTALGGIRPGEDTEDFDGNENMSMELPTVMGGAITKPKGESVLARRRRTIDHQVQKESDDTTMDVTVAVGRIVATSNSPKEADKDMSMVMDVTSIIGGVIKNGQDSPRALNKHIMKQEANEPDGAHSAILAVVAQDEPSTSPLVVPQKVSEASPDSPGLSAFQGRGLRRSNGPSAQALPTRGQCVSKTASPAKLATPSKTRRRTPRSEKTTPQPKRSSNKASPFHSISKAGRRTPTIVLTPSKRDLSGRTVAFENPKSIELEIDRERQDEMKKENRRKILERGADGLPENIDSTKHLREMIDMLSPKKNPLRGRKSLHVGSAKGLLGKRPVELDDDDENDGVKRLKDYNGSPVKNVLLPQPSSRAEMTGRLTRSARRSLEQTSSNAQTPSPMSPTKAKVTTPRKQGHFKDVENNTTVHERNLGDSQVKNNSDFETEVAEEKIHLQDFLNLTSIRFMELTAAKRRHTIAPTQANNGTDQDAQNELSLERCVVAGACTVPMLELYQHSCRELKNYISEGRHMVKEIEKDTLEENPPLFREYISATPNVRALMDNQFKNVKTHSRLLSKAMWYEWRMKLQDGLKEGLVSIFKGMERDDELLQAQEDILSSQLPSLESSYKALEKECHDLEKAAQELAESDPMELESAREELACLDADMAQKKELIDQLQQELDESTTEVDDLIARKEQVVTEINNAEKVREECRGWSSKEVDALKARVNALETEYGWSVQGIAGTNLSMTYRDEIELVFDLNSSKAQRHKAKASRLGLWHTGENDTEDTQVKRMEKECFLHMIRDYIEAMNHQEARVANLLTIVSAGWGKAGWALSQIKRINHKFPTSITKTSDSGLAATVSLLLVPLKTRVEVILRLNGSNTSAGVEVAIAVEARVVYGEQFNAAKMAEFLTSRIGTQVGAQTEDWAEALEKLHGRLVSRGQKH</sequence>
<dbReference type="Pfam" id="PF18210">
    <property type="entry name" value="Knl1_RWD_C"/>
    <property type="match status" value="1"/>
</dbReference>
<dbReference type="GO" id="GO:0007094">
    <property type="term" value="P:mitotic spindle assembly checkpoint signaling"/>
    <property type="evidence" value="ECO:0007669"/>
    <property type="project" value="TreeGrafter"/>
</dbReference>
<evidence type="ECO:0000256" key="1">
    <source>
        <dbReference type="SAM" id="Coils"/>
    </source>
</evidence>
<reference evidence="4 5" key="1">
    <citation type="submission" date="2017-06" db="EMBL/GenBank/DDBJ databases">
        <title>Ant-infecting Ophiocordyceps genomes reveal a high diversity of potential behavioral manipulation genes and a possible major role for enterotoxins.</title>
        <authorList>
            <person name="De Bekker C."/>
            <person name="Evans H.C."/>
            <person name="Brachmann A."/>
            <person name="Hughes D.P."/>
        </authorList>
    </citation>
    <scope>NUCLEOTIDE SEQUENCE [LARGE SCALE GENOMIC DNA]</scope>
    <source>
        <strain evidence="4 5">1348a</strain>
    </source>
</reference>
<feature type="compositionally biased region" description="Polar residues" evidence="2">
    <location>
        <begin position="204"/>
        <end position="213"/>
    </location>
</feature>
<dbReference type="Proteomes" id="UP000224854">
    <property type="component" value="Unassembled WGS sequence"/>
</dbReference>
<dbReference type="Gene3D" id="1.10.287.1490">
    <property type="match status" value="1"/>
</dbReference>
<feature type="region of interest" description="Disordered" evidence="2">
    <location>
        <begin position="738"/>
        <end position="838"/>
    </location>
</feature>
<organism evidence="4 5">
    <name type="scientific">Ophiocordyceps australis</name>
    <dbReference type="NCBI Taxonomy" id="1399860"/>
    <lineage>
        <taxon>Eukaryota</taxon>
        <taxon>Fungi</taxon>
        <taxon>Dikarya</taxon>
        <taxon>Ascomycota</taxon>
        <taxon>Pezizomycotina</taxon>
        <taxon>Sordariomycetes</taxon>
        <taxon>Hypocreomycetidae</taxon>
        <taxon>Hypocreales</taxon>
        <taxon>Ophiocordycipitaceae</taxon>
        <taxon>Ophiocordyceps</taxon>
    </lineage>
</organism>
<feature type="compositionally biased region" description="Acidic residues" evidence="2">
    <location>
        <begin position="214"/>
        <end position="236"/>
    </location>
</feature>
<feature type="compositionally biased region" description="Polar residues" evidence="2">
    <location>
        <begin position="148"/>
        <end position="174"/>
    </location>
</feature>
<dbReference type="Pfam" id="PF15402">
    <property type="entry name" value="MELT_2"/>
    <property type="match status" value="6"/>
</dbReference>
<keyword evidence="5" id="KW-1185">Reference proteome</keyword>
<dbReference type="PANTHER" id="PTHR28260">
    <property type="entry name" value="SPINDLE POLE BODY COMPONENT SPC105"/>
    <property type="match status" value="1"/>
</dbReference>
<feature type="compositionally biased region" description="Polar residues" evidence="2">
    <location>
        <begin position="789"/>
        <end position="799"/>
    </location>
</feature>
<dbReference type="GO" id="GO:0000776">
    <property type="term" value="C:kinetochore"/>
    <property type="evidence" value="ECO:0007669"/>
    <property type="project" value="TreeGrafter"/>
</dbReference>
<evidence type="ECO:0000313" key="4">
    <source>
        <dbReference type="EMBL" id="PHH83215.1"/>
    </source>
</evidence>
<protein>
    <recommendedName>
        <fullName evidence="3">Spc7 kinetochore protein domain-containing protein</fullName>
    </recommendedName>
</protein>
<name>A0A2C5ZMG9_9HYPO</name>
<gene>
    <name evidence="4" type="ORF">CDD82_2987</name>
</gene>
<feature type="compositionally biased region" description="Basic and acidic residues" evidence="2">
    <location>
        <begin position="121"/>
        <end position="146"/>
    </location>
</feature>
<dbReference type="GO" id="GO:0034501">
    <property type="term" value="P:protein localization to kinetochore"/>
    <property type="evidence" value="ECO:0007669"/>
    <property type="project" value="TreeGrafter"/>
</dbReference>
<feature type="region of interest" description="Disordered" evidence="2">
    <location>
        <begin position="550"/>
        <end position="647"/>
    </location>
</feature>
<feature type="compositionally biased region" description="Low complexity" evidence="2">
    <location>
        <begin position="111"/>
        <end position="120"/>
    </location>
</feature>
<proteinExistence type="predicted"/>
<dbReference type="InterPro" id="IPR033338">
    <property type="entry name" value="Spc105/Spc7"/>
</dbReference>
<dbReference type="GO" id="GO:1990758">
    <property type="term" value="P:mitotic sister chromatid biorientation"/>
    <property type="evidence" value="ECO:0007669"/>
    <property type="project" value="TreeGrafter"/>
</dbReference>